<reference evidence="1 2" key="1">
    <citation type="journal article" date="2019" name="Int. J. Syst. Evol. Microbiol.">
        <title>The Global Catalogue of Microorganisms (GCM) 10K type strain sequencing project: providing services to taxonomists for standard genome sequencing and annotation.</title>
        <authorList>
            <consortium name="The Broad Institute Genomics Platform"/>
            <consortium name="The Broad Institute Genome Sequencing Center for Infectious Disease"/>
            <person name="Wu L."/>
            <person name="Ma J."/>
        </authorList>
    </citation>
    <scope>NUCLEOTIDE SEQUENCE [LARGE SCALE GENOMIC DNA]</scope>
    <source>
        <strain evidence="1 2">JCM 14368</strain>
    </source>
</reference>
<name>A0ABN1C934_9DEIO</name>
<proteinExistence type="predicted"/>
<comment type="caution">
    <text evidence="1">The sequence shown here is derived from an EMBL/GenBank/DDBJ whole genome shotgun (WGS) entry which is preliminary data.</text>
</comment>
<sequence length="664" mass="71704">MLSGRPQHRETCARLLWPQEIALQNLRVELSNLRRLGVDLGPSRAPLLSAQATTDLEAWEQELDQDLPTWLGALGERVLDGLDEPSNPGLTLWLGQQRQELAGRIEAALQRRFEVEATRAPGSAALIQQRAAQLGLTVTGHAGPERSLPWTAAAVAAPIQLALSLAQRQPHLLIYTGRYASGRQDTVSAVLTDAGWRHLAVTASRSPRHLLASVLLQLRLQLPPDLQEQTDALLGSLGNDEYDQLKLCQLLMRWRNPVALILTGAEALNAETAPMLEFMLNWPLQLLIVAVARPSAEGSIRQLFGQHVGIGRVSSVPAAELSSDAVASLCSAPDADHLEILRQSEGWLPAIPFLAAEASGVARRVRFSPHLLHLLLSDVHAATGQEPRRYARLAGLNGPFTEPQAVQILAENGVTATEVRTLLRVGLRSGILERVPAQLTVAASGAVVRALDGEQPLDFASEQQRAALAGLLDGDVRRRLRTAFGTPIRYAPGGQLWPVQPSAPPCPAPEPEGERPPEGAQLLGCGFRLLRRDRQLTLMRLGLPGRAAPAVALTFAVPADLQDLPVWSWTLHFRVSVPHELGNEAPVAVRVQLPGAGDADLLRPGLINGEQHRAAPPPPLQAGQWYRMDGAGSGTSLECIFTCPDLLVQVTDVQFSRPADEPPS</sequence>
<dbReference type="EMBL" id="BAAADB010000021">
    <property type="protein sequence ID" value="GAA0514368.1"/>
    <property type="molecule type" value="Genomic_DNA"/>
</dbReference>
<dbReference type="Proteomes" id="UP001500191">
    <property type="component" value="Unassembled WGS sequence"/>
</dbReference>
<organism evidence="1 2">
    <name type="scientific">Deinococcus depolymerans</name>
    <dbReference type="NCBI Taxonomy" id="392408"/>
    <lineage>
        <taxon>Bacteria</taxon>
        <taxon>Thermotogati</taxon>
        <taxon>Deinococcota</taxon>
        <taxon>Deinococci</taxon>
        <taxon>Deinococcales</taxon>
        <taxon>Deinococcaceae</taxon>
        <taxon>Deinococcus</taxon>
    </lineage>
</organism>
<accession>A0ABN1C934</accession>
<gene>
    <name evidence="1" type="ORF">GCM10008937_22580</name>
</gene>
<protein>
    <submittedName>
        <fullName evidence="1">Uncharacterized protein</fullName>
    </submittedName>
</protein>
<evidence type="ECO:0000313" key="1">
    <source>
        <dbReference type="EMBL" id="GAA0514368.1"/>
    </source>
</evidence>
<dbReference type="RefSeq" id="WP_343758860.1">
    <property type="nucleotide sequence ID" value="NZ_BAAADB010000021.1"/>
</dbReference>
<evidence type="ECO:0000313" key="2">
    <source>
        <dbReference type="Proteomes" id="UP001500191"/>
    </source>
</evidence>
<keyword evidence="2" id="KW-1185">Reference proteome</keyword>